<sequence>GAIVIDVWKDTYANFPPTNDDAMPGAGKEPTITATNQKGQDLDISDWATVAIAAGDVLAFNVDSCAAITRVTLSLKATKT</sequence>
<comment type="caution">
    <text evidence="1">The sequence shown here is derived from an EMBL/GenBank/DDBJ whole genome shotgun (WGS) entry which is preliminary data.</text>
</comment>
<evidence type="ECO:0000313" key="1">
    <source>
        <dbReference type="EMBL" id="GAH83480.1"/>
    </source>
</evidence>
<gene>
    <name evidence="1" type="ORF">S03H2_66773</name>
</gene>
<reference evidence="1" key="1">
    <citation type="journal article" date="2014" name="Front. Microbiol.">
        <title>High frequency of phylogenetically diverse reductive dehalogenase-homologous genes in deep subseafloor sedimentary metagenomes.</title>
        <authorList>
            <person name="Kawai M."/>
            <person name="Futagami T."/>
            <person name="Toyoda A."/>
            <person name="Takaki Y."/>
            <person name="Nishi S."/>
            <person name="Hori S."/>
            <person name="Arai W."/>
            <person name="Tsubouchi T."/>
            <person name="Morono Y."/>
            <person name="Uchiyama I."/>
            <person name="Ito T."/>
            <person name="Fujiyama A."/>
            <person name="Inagaki F."/>
            <person name="Takami H."/>
        </authorList>
    </citation>
    <scope>NUCLEOTIDE SEQUENCE</scope>
    <source>
        <strain evidence="1">Expedition CK06-06</strain>
    </source>
</reference>
<organism evidence="1">
    <name type="scientific">marine sediment metagenome</name>
    <dbReference type="NCBI Taxonomy" id="412755"/>
    <lineage>
        <taxon>unclassified sequences</taxon>
        <taxon>metagenomes</taxon>
        <taxon>ecological metagenomes</taxon>
    </lineage>
</organism>
<dbReference type="EMBL" id="BARU01043638">
    <property type="protein sequence ID" value="GAH83480.1"/>
    <property type="molecule type" value="Genomic_DNA"/>
</dbReference>
<proteinExistence type="predicted"/>
<feature type="non-terminal residue" evidence="1">
    <location>
        <position position="1"/>
    </location>
</feature>
<dbReference type="AlphaFoldDB" id="X1JPZ5"/>
<protein>
    <submittedName>
        <fullName evidence="1">Uncharacterized protein</fullName>
    </submittedName>
</protein>
<accession>X1JPZ5</accession>
<name>X1JPZ5_9ZZZZ</name>